<evidence type="ECO:0000256" key="5">
    <source>
        <dbReference type="ARBA" id="ARBA00022741"/>
    </source>
</evidence>
<dbReference type="Gene3D" id="1.10.287.130">
    <property type="match status" value="1"/>
</dbReference>
<dbReference type="EC" id="2.7.13.3" evidence="2"/>
<dbReference type="SUPFAM" id="SSF52172">
    <property type="entry name" value="CheY-like"/>
    <property type="match status" value="1"/>
</dbReference>
<dbReference type="SMART" id="SM00388">
    <property type="entry name" value="HisKA"/>
    <property type="match status" value="1"/>
</dbReference>
<evidence type="ECO:0000256" key="9">
    <source>
        <dbReference type="ARBA" id="ARBA00064003"/>
    </source>
</evidence>
<dbReference type="Gene3D" id="3.40.50.2300">
    <property type="match status" value="1"/>
</dbReference>
<dbReference type="InterPro" id="IPR003594">
    <property type="entry name" value="HATPase_dom"/>
</dbReference>
<dbReference type="FunFam" id="1.10.287.130:FF:000002">
    <property type="entry name" value="Two-component osmosensing histidine kinase"/>
    <property type="match status" value="1"/>
</dbReference>
<proteinExistence type="predicted"/>
<accession>A0A317CJ82</accession>
<keyword evidence="7" id="KW-0067">ATP-binding</keyword>
<dbReference type="EMBL" id="QGKM01000015">
    <property type="protein sequence ID" value="PWQ98614.1"/>
    <property type="molecule type" value="Genomic_DNA"/>
</dbReference>
<dbReference type="Pfam" id="PF02518">
    <property type="entry name" value="HATPase_c"/>
    <property type="match status" value="1"/>
</dbReference>
<dbReference type="CDD" id="cd00082">
    <property type="entry name" value="HisKA"/>
    <property type="match status" value="1"/>
</dbReference>
<keyword evidence="4" id="KW-0808">Transferase</keyword>
<dbReference type="InterPro" id="IPR036097">
    <property type="entry name" value="HisK_dim/P_sf"/>
</dbReference>
<evidence type="ECO:0000256" key="3">
    <source>
        <dbReference type="ARBA" id="ARBA00022553"/>
    </source>
</evidence>
<dbReference type="PROSITE" id="PS50109">
    <property type="entry name" value="HIS_KIN"/>
    <property type="match status" value="1"/>
</dbReference>
<keyword evidence="3 11" id="KW-0597">Phosphoprotein</keyword>
<dbReference type="InterPro" id="IPR003661">
    <property type="entry name" value="HisK_dim/P_dom"/>
</dbReference>
<dbReference type="SMART" id="SM00448">
    <property type="entry name" value="REC"/>
    <property type="match status" value="1"/>
</dbReference>
<dbReference type="PANTHER" id="PTHR45339">
    <property type="entry name" value="HYBRID SIGNAL TRANSDUCTION HISTIDINE KINASE J"/>
    <property type="match status" value="1"/>
</dbReference>
<dbReference type="SMART" id="SM00387">
    <property type="entry name" value="HATPase_c"/>
    <property type="match status" value="1"/>
</dbReference>
<evidence type="ECO:0000259" key="13">
    <source>
        <dbReference type="PROSITE" id="PS50110"/>
    </source>
</evidence>
<evidence type="ECO:0000256" key="1">
    <source>
        <dbReference type="ARBA" id="ARBA00000085"/>
    </source>
</evidence>
<dbReference type="PANTHER" id="PTHR45339:SF1">
    <property type="entry name" value="HYBRID SIGNAL TRANSDUCTION HISTIDINE KINASE J"/>
    <property type="match status" value="1"/>
</dbReference>
<evidence type="ECO:0000256" key="7">
    <source>
        <dbReference type="ARBA" id="ARBA00022840"/>
    </source>
</evidence>
<comment type="subunit">
    <text evidence="9">At low DSF concentrations, interacts with RpfF.</text>
</comment>
<dbReference type="PROSITE" id="PS50110">
    <property type="entry name" value="RESPONSE_REGULATORY"/>
    <property type="match status" value="1"/>
</dbReference>
<dbReference type="GO" id="GO:0000155">
    <property type="term" value="F:phosphorelay sensor kinase activity"/>
    <property type="evidence" value="ECO:0007669"/>
    <property type="project" value="InterPro"/>
</dbReference>
<name>A0A317CJ82_9GAMM</name>
<feature type="modified residue" description="4-aspartylphosphate" evidence="11">
    <location>
        <position position="482"/>
    </location>
</feature>
<dbReference type="Pfam" id="PF00512">
    <property type="entry name" value="HisKA"/>
    <property type="match status" value="1"/>
</dbReference>
<keyword evidence="8" id="KW-0902">Two-component regulatory system</keyword>
<keyword evidence="5" id="KW-0547">Nucleotide-binding</keyword>
<evidence type="ECO:0000256" key="10">
    <source>
        <dbReference type="ARBA" id="ARBA00068150"/>
    </source>
</evidence>
<dbReference type="FunFam" id="3.30.565.10:FF:000010">
    <property type="entry name" value="Sensor histidine kinase RcsC"/>
    <property type="match status" value="1"/>
</dbReference>
<dbReference type="AlphaFoldDB" id="A0A317CJ82"/>
<feature type="domain" description="Histidine kinase" evidence="12">
    <location>
        <begin position="54"/>
        <end position="274"/>
    </location>
</feature>
<dbReference type="SUPFAM" id="SSF55874">
    <property type="entry name" value="ATPase domain of HSP90 chaperone/DNA topoisomerase II/histidine kinase"/>
    <property type="match status" value="1"/>
</dbReference>
<comment type="catalytic activity">
    <reaction evidence="1">
        <text>ATP + protein L-histidine = ADP + protein N-phospho-L-histidine.</text>
        <dbReference type="EC" id="2.7.13.3"/>
    </reaction>
</comment>
<comment type="caution">
    <text evidence="14">The sequence shown here is derived from an EMBL/GenBank/DDBJ whole genome shotgun (WGS) entry which is preliminary data.</text>
</comment>
<evidence type="ECO:0000256" key="11">
    <source>
        <dbReference type="PROSITE-ProRule" id="PRU00169"/>
    </source>
</evidence>
<dbReference type="Proteomes" id="UP000245539">
    <property type="component" value="Unassembled WGS sequence"/>
</dbReference>
<evidence type="ECO:0000256" key="2">
    <source>
        <dbReference type="ARBA" id="ARBA00012438"/>
    </source>
</evidence>
<keyword evidence="15" id="KW-1185">Reference proteome</keyword>
<dbReference type="CDD" id="cd16922">
    <property type="entry name" value="HATPase_EvgS-ArcB-TorS-like"/>
    <property type="match status" value="1"/>
</dbReference>
<evidence type="ECO:0000256" key="6">
    <source>
        <dbReference type="ARBA" id="ARBA00022777"/>
    </source>
</evidence>
<dbReference type="PRINTS" id="PR00344">
    <property type="entry name" value="BCTRLSENSOR"/>
</dbReference>
<organism evidence="14 15">
    <name type="scientific">Leucothrix pacifica</name>
    <dbReference type="NCBI Taxonomy" id="1247513"/>
    <lineage>
        <taxon>Bacteria</taxon>
        <taxon>Pseudomonadati</taxon>
        <taxon>Pseudomonadota</taxon>
        <taxon>Gammaproteobacteria</taxon>
        <taxon>Thiotrichales</taxon>
        <taxon>Thiotrichaceae</taxon>
        <taxon>Leucothrix</taxon>
    </lineage>
</organism>
<evidence type="ECO:0000313" key="15">
    <source>
        <dbReference type="Proteomes" id="UP000245539"/>
    </source>
</evidence>
<dbReference type="SUPFAM" id="SSF47384">
    <property type="entry name" value="Homodimeric domain of signal transducing histidine kinase"/>
    <property type="match status" value="1"/>
</dbReference>
<sequence>MLEKKSRQLYEANLELKGLADSLEEQILERTSELEIARDNALAANRSKTTFLSTMSHEIRTPMNGIIGMSHLLLDTKLTPEQQRQASIIRSSSESLLRIINDILDLSKLEAGKFEIHDEPFNLNDLLDDIFGSMAITAANKGLELLCQTDKDVPRLLVGDPLRLRQILINLLGNALKFTDSGYVELRVSKLAQLDQSINIRFEINDTGDGIDEESQKTLFTPFSQGKYERTNPQGTGLGLSICRRLADLMEGQVGVRSVVKEGSSFWIEIPFKPQETDLCNKSLGGTYLLYQAKDVVVPIMTRQFEALGSRLEATSSLRELIQRHKSDSASEVTRFVVDVENLTQPDKSELADYLSNNDYSENWLFIRSINEAHSTLTEQMQRYTKDSITKPITQLKFREGLDAGGSRSPAADITDTDVAAEPWYKKLKSSPKVLLVEDNKVNQMVAMALLKKRGLDITVANDGLEGVDKGSNSHFDLILMDIQMPKMGGIEAMQLLKKHYDEMSKPNTPIVALTANAMEGAAEEYFREGMDDYLTKPINLDSLDRVLKRFLLVKAQGVE</sequence>
<dbReference type="InterPro" id="IPR004358">
    <property type="entry name" value="Sig_transdc_His_kin-like_C"/>
</dbReference>
<feature type="domain" description="Response regulatory" evidence="13">
    <location>
        <begin position="433"/>
        <end position="552"/>
    </location>
</feature>
<evidence type="ECO:0000256" key="4">
    <source>
        <dbReference type="ARBA" id="ARBA00022679"/>
    </source>
</evidence>
<evidence type="ECO:0000313" key="14">
    <source>
        <dbReference type="EMBL" id="PWQ98614.1"/>
    </source>
</evidence>
<dbReference type="InterPro" id="IPR011006">
    <property type="entry name" value="CheY-like_superfamily"/>
</dbReference>
<dbReference type="InterPro" id="IPR005467">
    <property type="entry name" value="His_kinase_dom"/>
</dbReference>
<reference evidence="14 15" key="1">
    <citation type="submission" date="2018-05" db="EMBL/GenBank/DDBJ databases">
        <title>Leucothrix arctica sp. nov., isolated from Arctic seawater.</title>
        <authorList>
            <person name="Choi A."/>
            <person name="Baek K."/>
        </authorList>
    </citation>
    <scope>NUCLEOTIDE SEQUENCE [LARGE SCALE GENOMIC DNA]</scope>
    <source>
        <strain evidence="14 15">JCM 18388</strain>
    </source>
</reference>
<dbReference type="CDD" id="cd17546">
    <property type="entry name" value="REC_hyHK_CKI1_RcsC-like"/>
    <property type="match status" value="1"/>
</dbReference>
<dbReference type="Pfam" id="PF00072">
    <property type="entry name" value="Response_reg"/>
    <property type="match status" value="1"/>
</dbReference>
<dbReference type="GO" id="GO:0005524">
    <property type="term" value="F:ATP binding"/>
    <property type="evidence" value="ECO:0007669"/>
    <property type="project" value="UniProtKB-KW"/>
</dbReference>
<evidence type="ECO:0000259" key="12">
    <source>
        <dbReference type="PROSITE" id="PS50109"/>
    </source>
</evidence>
<protein>
    <recommendedName>
        <fullName evidence="10">Sensory/regulatory protein RpfC</fullName>
        <ecNumber evidence="2">2.7.13.3</ecNumber>
    </recommendedName>
</protein>
<gene>
    <name evidence="14" type="ORF">DKW60_07705</name>
</gene>
<keyword evidence="6" id="KW-0418">Kinase</keyword>
<dbReference type="Gene3D" id="3.30.565.10">
    <property type="entry name" value="Histidine kinase-like ATPase, C-terminal domain"/>
    <property type="match status" value="1"/>
</dbReference>
<dbReference type="InterPro" id="IPR001789">
    <property type="entry name" value="Sig_transdc_resp-reg_receiver"/>
</dbReference>
<evidence type="ECO:0000256" key="8">
    <source>
        <dbReference type="ARBA" id="ARBA00023012"/>
    </source>
</evidence>
<dbReference type="InterPro" id="IPR036890">
    <property type="entry name" value="HATPase_C_sf"/>
</dbReference>